<sequence length="145" mass="16242">MDDIDRRILEHLLRQARASFQEIGSAVGLTAPAVKRRVDKMVASKQITGFTALVNPAALGWKTEAYVEVYYRDNISPAELRRSLEPIPQVVGVWTIAGEADALVHVMATDMAEIEVTVERIRENARVGRTRSSIVMSRLLERPRT</sequence>
<dbReference type="SUPFAM" id="SSF46785">
    <property type="entry name" value="Winged helix' DNA-binding domain"/>
    <property type="match status" value="1"/>
</dbReference>
<dbReference type="PROSITE" id="PS50956">
    <property type="entry name" value="HTH_ASNC_2"/>
    <property type="match status" value="1"/>
</dbReference>
<dbReference type="InterPro" id="IPR036390">
    <property type="entry name" value="WH_DNA-bd_sf"/>
</dbReference>
<dbReference type="Pfam" id="PF01037">
    <property type="entry name" value="AsnC_trans_reg"/>
    <property type="match status" value="1"/>
</dbReference>
<dbReference type="AlphaFoldDB" id="A0A6G9XUH3"/>
<dbReference type="Gene3D" id="1.10.10.10">
    <property type="entry name" value="Winged helix-like DNA-binding domain superfamily/Winged helix DNA-binding domain"/>
    <property type="match status" value="1"/>
</dbReference>
<dbReference type="PANTHER" id="PTHR30154:SF45">
    <property type="entry name" value="TRANSCRIPTIONAL REGULATORY PROTEIN (PROBABLY ASNC-FAMILY)-RELATED"/>
    <property type="match status" value="1"/>
</dbReference>
<dbReference type="GO" id="GO:0043565">
    <property type="term" value="F:sequence-specific DNA binding"/>
    <property type="evidence" value="ECO:0007669"/>
    <property type="project" value="InterPro"/>
</dbReference>
<keyword evidence="2" id="KW-0238">DNA-binding</keyword>
<evidence type="ECO:0000259" key="4">
    <source>
        <dbReference type="PROSITE" id="PS50956"/>
    </source>
</evidence>
<accession>A0A6G9XUH3</accession>
<evidence type="ECO:0000313" key="6">
    <source>
        <dbReference type="Proteomes" id="UP000501705"/>
    </source>
</evidence>
<dbReference type="PRINTS" id="PR00033">
    <property type="entry name" value="HTHASNC"/>
</dbReference>
<evidence type="ECO:0000313" key="5">
    <source>
        <dbReference type="EMBL" id="QIS04557.1"/>
    </source>
</evidence>
<dbReference type="InterPro" id="IPR036388">
    <property type="entry name" value="WH-like_DNA-bd_sf"/>
</dbReference>
<dbReference type="SUPFAM" id="SSF54909">
    <property type="entry name" value="Dimeric alpha+beta barrel"/>
    <property type="match status" value="1"/>
</dbReference>
<dbReference type="InterPro" id="IPR019888">
    <property type="entry name" value="Tscrpt_reg_AsnC-like"/>
</dbReference>
<dbReference type="InterPro" id="IPR000485">
    <property type="entry name" value="AsnC-type_HTH_dom"/>
</dbReference>
<dbReference type="Pfam" id="PF13404">
    <property type="entry name" value="HTH_AsnC-type"/>
    <property type="match status" value="1"/>
</dbReference>
<dbReference type="RefSeq" id="WP_167463676.1">
    <property type="nucleotide sequence ID" value="NZ_CP046171.1"/>
</dbReference>
<dbReference type="GO" id="GO:0043200">
    <property type="term" value="P:response to amino acid"/>
    <property type="evidence" value="ECO:0007669"/>
    <property type="project" value="TreeGrafter"/>
</dbReference>
<dbReference type="InterPro" id="IPR019887">
    <property type="entry name" value="Tscrpt_reg_AsnC/Lrp_C"/>
</dbReference>
<reference evidence="5 6" key="1">
    <citation type="journal article" date="2019" name="ACS Chem. Biol.">
        <title>Identification and Mobilization of a Cryptic Antibiotic Biosynthesis Gene Locus from a Human-Pathogenic Nocardia Isolate.</title>
        <authorList>
            <person name="Herisse M."/>
            <person name="Ishida K."/>
            <person name="Porter J.L."/>
            <person name="Howden B."/>
            <person name="Hertweck C."/>
            <person name="Stinear T.P."/>
            <person name="Pidot S.J."/>
        </authorList>
    </citation>
    <scope>NUCLEOTIDE SEQUENCE [LARGE SCALE GENOMIC DNA]</scope>
    <source>
        <strain evidence="5 6">AUSMDU00024985</strain>
    </source>
</reference>
<proteinExistence type="predicted"/>
<dbReference type="Proteomes" id="UP000501705">
    <property type="component" value="Chromosome"/>
</dbReference>
<protein>
    <submittedName>
        <fullName evidence="5">AsnC family transcriptional regulator</fullName>
    </submittedName>
</protein>
<evidence type="ECO:0000256" key="1">
    <source>
        <dbReference type="ARBA" id="ARBA00023015"/>
    </source>
</evidence>
<dbReference type="InterPro" id="IPR011008">
    <property type="entry name" value="Dimeric_a/b-barrel"/>
</dbReference>
<organism evidence="5 6">
    <name type="scientific">Nocardia brasiliensis</name>
    <dbReference type="NCBI Taxonomy" id="37326"/>
    <lineage>
        <taxon>Bacteria</taxon>
        <taxon>Bacillati</taxon>
        <taxon>Actinomycetota</taxon>
        <taxon>Actinomycetes</taxon>
        <taxon>Mycobacteriales</taxon>
        <taxon>Nocardiaceae</taxon>
        <taxon>Nocardia</taxon>
    </lineage>
</organism>
<dbReference type="EMBL" id="CP046171">
    <property type="protein sequence ID" value="QIS04557.1"/>
    <property type="molecule type" value="Genomic_DNA"/>
</dbReference>
<gene>
    <name evidence="5" type="ORF">F5X71_21470</name>
</gene>
<keyword evidence="1" id="KW-0805">Transcription regulation</keyword>
<evidence type="ECO:0000256" key="2">
    <source>
        <dbReference type="ARBA" id="ARBA00023125"/>
    </source>
</evidence>
<dbReference type="Gene3D" id="3.30.70.920">
    <property type="match status" value="1"/>
</dbReference>
<dbReference type="PANTHER" id="PTHR30154">
    <property type="entry name" value="LEUCINE-RESPONSIVE REGULATORY PROTEIN"/>
    <property type="match status" value="1"/>
</dbReference>
<keyword evidence="3" id="KW-0804">Transcription</keyword>
<name>A0A6G9XUH3_NOCBR</name>
<dbReference type="GO" id="GO:0005829">
    <property type="term" value="C:cytosol"/>
    <property type="evidence" value="ECO:0007669"/>
    <property type="project" value="TreeGrafter"/>
</dbReference>
<evidence type="ECO:0000256" key="3">
    <source>
        <dbReference type="ARBA" id="ARBA00023163"/>
    </source>
</evidence>
<feature type="domain" description="HTH asnC-type" evidence="4">
    <location>
        <begin position="1"/>
        <end position="62"/>
    </location>
</feature>
<dbReference type="SMART" id="SM00344">
    <property type="entry name" value="HTH_ASNC"/>
    <property type="match status" value="1"/>
</dbReference>